<keyword evidence="3 8" id="KW-0028">Amino-acid biosynthesis</keyword>
<evidence type="ECO:0000256" key="4">
    <source>
        <dbReference type="ARBA" id="ARBA00022857"/>
    </source>
</evidence>
<feature type="domain" description="SDH C-terminal" evidence="11">
    <location>
        <begin position="248"/>
        <end position="270"/>
    </location>
</feature>
<feature type="binding site" evidence="8">
    <location>
        <begin position="23"/>
        <end position="25"/>
    </location>
    <ligand>
        <name>shikimate</name>
        <dbReference type="ChEBI" id="CHEBI:36208"/>
    </ligand>
</feature>
<evidence type="ECO:0000256" key="3">
    <source>
        <dbReference type="ARBA" id="ARBA00022605"/>
    </source>
</evidence>
<dbReference type="FunFam" id="3.40.50.10860:FF:000006">
    <property type="entry name" value="Shikimate dehydrogenase (NADP(+))"/>
    <property type="match status" value="1"/>
</dbReference>
<comment type="subunit">
    <text evidence="8">Homodimer.</text>
</comment>
<feature type="binding site" evidence="8">
    <location>
        <position position="86"/>
    </location>
    <ligand>
        <name>NADP(+)</name>
        <dbReference type="ChEBI" id="CHEBI:58349"/>
    </ligand>
</feature>
<dbReference type="SUPFAM" id="SSF51735">
    <property type="entry name" value="NAD(P)-binding Rossmann-fold domains"/>
    <property type="match status" value="1"/>
</dbReference>
<dbReference type="KEGG" id="bid:Bind_3572"/>
<dbReference type="eggNOG" id="COG0169">
    <property type="taxonomic scope" value="Bacteria"/>
</dbReference>
<dbReference type="UniPathway" id="UPA00053">
    <property type="reaction ID" value="UER00087"/>
</dbReference>
<dbReference type="NCBIfam" id="TIGR00507">
    <property type="entry name" value="aroE"/>
    <property type="match status" value="1"/>
</dbReference>
<dbReference type="EMBL" id="CP001016">
    <property type="protein sequence ID" value="ACB97129.1"/>
    <property type="molecule type" value="Genomic_DNA"/>
</dbReference>
<reference evidence="13" key="1">
    <citation type="submission" date="2008-03" db="EMBL/GenBank/DDBJ databases">
        <title>Complete sequence of chromosome of Beijerinckia indica subsp. indica ATCC 9039.</title>
        <authorList>
            <consortium name="US DOE Joint Genome Institute"/>
            <person name="Copeland A."/>
            <person name="Lucas S."/>
            <person name="Lapidus A."/>
            <person name="Glavina del Rio T."/>
            <person name="Dalin E."/>
            <person name="Tice H."/>
            <person name="Bruce D."/>
            <person name="Goodwin L."/>
            <person name="Pitluck S."/>
            <person name="LaButti K."/>
            <person name="Schmutz J."/>
            <person name="Larimer F."/>
            <person name="Land M."/>
            <person name="Hauser L."/>
            <person name="Kyrpides N."/>
            <person name="Mikhailova N."/>
            <person name="Dunfield P.F."/>
            <person name="Dedysh S.N."/>
            <person name="Liesack W."/>
            <person name="Saw J.H."/>
            <person name="Alam M."/>
            <person name="Chen Y."/>
            <person name="Murrell J.C."/>
            <person name="Richardson P."/>
        </authorList>
    </citation>
    <scope>NUCLEOTIDE SEQUENCE [LARGE SCALE GENOMIC DNA]</scope>
    <source>
        <strain evidence="13">ATCC 9039 / DSM 1715 / NCIMB 8712</strain>
    </source>
</reference>
<dbReference type="RefSeq" id="WP_012386477.1">
    <property type="nucleotide sequence ID" value="NC_010581.1"/>
</dbReference>
<keyword evidence="6 8" id="KW-0057">Aromatic amino acid biosynthesis</keyword>
<dbReference type="InterPro" id="IPR022893">
    <property type="entry name" value="Shikimate_DH_fam"/>
</dbReference>
<dbReference type="PANTHER" id="PTHR21089:SF1">
    <property type="entry name" value="BIFUNCTIONAL 3-DEHYDROQUINATE DEHYDRATASE_SHIKIMATE DEHYDROGENASE, CHLOROPLASTIC"/>
    <property type="match status" value="1"/>
</dbReference>
<dbReference type="GO" id="GO:0009423">
    <property type="term" value="P:chorismate biosynthetic process"/>
    <property type="evidence" value="ECO:0007669"/>
    <property type="project" value="UniProtKB-UniRule"/>
</dbReference>
<dbReference type="EC" id="1.1.1.25" evidence="2 8"/>
<feature type="binding site" evidence="8">
    <location>
        <position position="255"/>
    </location>
    <ligand>
        <name>shikimate</name>
        <dbReference type="ChEBI" id="CHEBI:36208"/>
    </ligand>
</feature>
<dbReference type="GO" id="GO:0019632">
    <property type="term" value="P:shikimate metabolic process"/>
    <property type="evidence" value="ECO:0007669"/>
    <property type="project" value="InterPro"/>
</dbReference>
<dbReference type="OrthoDB" id="9792692at2"/>
<evidence type="ECO:0000256" key="2">
    <source>
        <dbReference type="ARBA" id="ARBA00012962"/>
    </source>
</evidence>
<name>B2IG55_BEII9</name>
<dbReference type="GO" id="GO:0050661">
    <property type="term" value="F:NADP binding"/>
    <property type="evidence" value="ECO:0007669"/>
    <property type="project" value="InterPro"/>
</dbReference>
<comment type="pathway">
    <text evidence="1 8">Metabolic intermediate biosynthesis; chorismate biosynthesis; chorismate from D-erythrose 4-phosphate and phosphoenolpyruvate: step 4/7.</text>
</comment>
<keyword evidence="13" id="KW-1185">Reference proteome</keyword>
<proteinExistence type="inferred from homology"/>
<evidence type="ECO:0000259" key="10">
    <source>
        <dbReference type="Pfam" id="PF08501"/>
    </source>
</evidence>
<gene>
    <name evidence="8" type="primary">aroE</name>
    <name evidence="12" type="ordered locus">Bind_3572</name>
</gene>
<evidence type="ECO:0000313" key="13">
    <source>
        <dbReference type="Proteomes" id="UP000001695"/>
    </source>
</evidence>
<protein>
    <recommendedName>
        <fullName evidence="2 8">Shikimate dehydrogenase (NADP(+))</fullName>
        <shortName evidence="8">SDH</shortName>
        <ecNumber evidence="2 8">1.1.1.25</ecNumber>
    </recommendedName>
</protein>
<dbReference type="InterPro" id="IPR006151">
    <property type="entry name" value="Shikm_DH/Glu-tRNA_Rdtase"/>
</dbReference>
<dbReference type="NCBIfam" id="NF001312">
    <property type="entry name" value="PRK00258.1-4"/>
    <property type="match status" value="1"/>
</dbReference>
<evidence type="ECO:0000256" key="8">
    <source>
        <dbReference type="HAMAP-Rule" id="MF_00222"/>
    </source>
</evidence>
<dbReference type="Proteomes" id="UP000001695">
    <property type="component" value="Chromosome"/>
</dbReference>
<dbReference type="Pfam" id="PF01488">
    <property type="entry name" value="Shikimate_DH"/>
    <property type="match status" value="1"/>
</dbReference>
<feature type="domain" description="Shikimate dehydrogenase substrate binding N-terminal" evidence="10">
    <location>
        <begin position="15"/>
        <end position="97"/>
    </location>
</feature>
<feature type="binding site" evidence="8">
    <location>
        <position position="225"/>
    </location>
    <ligand>
        <name>NADP(+)</name>
        <dbReference type="ChEBI" id="CHEBI:58349"/>
    </ligand>
</feature>
<dbReference type="HAMAP" id="MF_00222">
    <property type="entry name" value="Shikimate_DH_AroE"/>
    <property type="match status" value="1"/>
</dbReference>
<feature type="domain" description="Quinate/shikimate 5-dehydrogenase/glutamyl-tRNA reductase" evidence="9">
    <location>
        <begin position="131"/>
        <end position="200"/>
    </location>
</feature>
<dbReference type="GO" id="GO:0004764">
    <property type="term" value="F:shikimate 3-dehydrogenase (NADP+) activity"/>
    <property type="evidence" value="ECO:0007669"/>
    <property type="project" value="UniProtKB-UniRule"/>
</dbReference>
<accession>B2IG55</accession>
<feature type="active site" description="Proton acceptor" evidence="8">
    <location>
        <position position="74"/>
    </location>
</feature>
<dbReference type="InterPro" id="IPR046346">
    <property type="entry name" value="Aminoacid_DH-like_N_sf"/>
</dbReference>
<dbReference type="Pfam" id="PF18317">
    <property type="entry name" value="SDH_C"/>
    <property type="match status" value="1"/>
</dbReference>
<dbReference type="STRING" id="395963.Bind_3572"/>
<comment type="catalytic activity">
    <reaction evidence="7 8">
        <text>shikimate + NADP(+) = 3-dehydroshikimate + NADPH + H(+)</text>
        <dbReference type="Rhea" id="RHEA:17737"/>
        <dbReference type="ChEBI" id="CHEBI:15378"/>
        <dbReference type="ChEBI" id="CHEBI:16630"/>
        <dbReference type="ChEBI" id="CHEBI:36208"/>
        <dbReference type="ChEBI" id="CHEBI:57783"/>
        <dbReference type="ChEBI" id="CHEBI:58349"/>
        <dbReference type="EC" id="1.1.1.25"/>
    </reaction>
</comment>
<organism evidence="12 13">
    <name type="scientific">Beijerinckia indica subsp. indica (strain ATCC 9039 / DSM 1715 / NCIMB 8712)</name>
    <dbReference type="NCBI Taxonomy" id="395963"/>
    <lineage>
        <taxon>Bacteria</taxon>
        <taxon>Pseudomonadati</taxon>
        <taxon>Pseudomonadota</taxon>
        <taxon>Alphaproteobacteria</taxon>
        <taxon>Hyphomicrobiales</taxon>
        <taxon>Beijerinckiaceae</taxon>
        <taxon>Beijerinckia</taxon>
    </lineage>
</organism>
<dbReference type="PANTHER" id="PTHR21089">
    <property type="entry name" value="SHIKIMATE DEHYDROGENASE"/>
    <property type="match status" value="1"/>
</dbReference>
<keyword evidence="4 8" id="KW-0521">NADP</keyword>
<dbReference type="GO" id="GO:0009073">
    <property type="term" value="P:aromatic amino acid family biosynthetic process"/>
    <property type="evidence" value="ECO:0007669"/>
    <property type="project" value="UniProtKB-KW"/>
</dbReference>
<evidence type="ECO:0000256" key="1">
    <source>
        <dbReference type="ARBA" id="ARBA00004871"/>
    </source>
</evidence>
<evidence type="ECO:0000256" key="6">
    <source>
        <dbReference type="ARBA" id="ARBA00023141"/>
    </source>
</evidence>
<feature type="binding site" evidence="8">
    <location>
        <begin position="136"/>
        <end position="140"/>
    </location>
    <ligand>
        <name>NADP(+)</name>
        <dbReference type="ChEBI" id="CHEBI:58349"/>
    </ligand>
</feature>
<dbReference type="Pfam" id="PF08501">
    <property type="entry name" value="Shikimate_dh_N"/>
    <property type="match status" value="1"/>
</dbReference>
<dbReference type="InterPro" id="IPR041121">
    <property type="entry name" value="SDH_C"/>
</dbReference>
<dbReference type="AlphaFoldDB" id="B2IG55"/>
<evidence type="ECO:0000256" key="7">
    <source>
        <dbReference type="ARBA" id="ARBA00049442"/>
    </source>
</evidence>
<evidence type="ECO:0000259" key="11">
    <source>
        <dbReference type="Pfam" id="PF18317"/>
    </source>
</evidence>
<feature type="binding site" evidence="8">
    <location>
        <position position="70"/>
    </location>
    <ligand>
        <name>shikimate</name>
        <dbReference type="ChEBI" id="CHEBI:36208"/>
    </ligand>
</feature>
<sequence>MNLLPQDNPGPKVCVIGYPIKHSRSPLIHNYWLQRYGIAGSYEKIEVAPEHLADFLRDLGGKGFVGANVTLPHKETAFALCDEVSEEARQLGAVNTLFLRDGRLHGHNTDGEGFLGALDQEVPAWDKDLGKAVIIGAGGAARALVFALLRRGAGEIALVNRTLARSEEIAMQGGGRITCHSYADLPDVLKTADLLVNATSLGMAGQEPLVIDLSPLPAKAIVDDIVYVPLETDLLRQARLRGLRRVGGLGMLLHQAVPGFRLWFGKTPEVTPELRALIEADIGG</sequence>
<dbReference type="Gene3D" id="3.40.50.10860">
    <property type="entry name" value="Leucine Dehydrogenase, chain A, domain 1"/>
    <property type="match status" value="1"/>
</dbReference>
<dbReference type="InterPro" id="IPR013708">
    <property type="entry name" value="Shikimate_DH-bd_N"/>
</dbReference>
<dbReference type="GO" id="GO:0008652">
    <property type="term" value="P:amino acid biosynthetic process"/>
    <property type="evidence" value="ECO:0007669"/>
    <property type="project" value="UniProtKB-KW"/>
</dbReference>
<dbReference type="InterPro" id="IPR011342">
    <property type="entry name" value="Shikimate_DH"/>
</dbReference>
<reference evidence="12 13" key="2">
    <citation type="journal article" date="2010" name="J. Bacteriol.">
        <title>Complete genome sequence of Beijerinckia indica subsp. indica.</title>
        <authorList>
            <person name="Tamas I."/>
            <person name="Dedysh S.N."/>
            <person name="Liesack W."/>
            <person name="Stott M.B."/>
            <person name="Alam M."/>
            <person name="Murrell J.C."/>
            <person name="Dunfield P.F."/>
        </authorList>
    </citation>
    <scope>NUCLEOTIDE SEQUENCE [LARGE SCALE GENOMIC DNA]</scope>
    <source>
        <strain evidence="13">ATCC 9039 / DSM 1715 / NCIMB 8712</strain>
    </source>
</reference>
<dbReference type="Gene3D" id="3.40.50.720">
    <property type="entry name" value="NAD(P)-binding Rossmann-like Domain"/>
    <property type="match status" value="1"/>
</dbReference>
<comment type="function">
    <text evidence="8">Involved in the biosynthesis of the chorismate, which leads to the biosynthesis of aromatic amino acids. Catalyzes the reversible NADPH linked reduction of 3-dehydroshikimate (DHSA) to yield shikimate (SA).</text>
</comment>
<dbReference type="CDD" id="cd01065">
    <property type="entry name" value="NAD_bind_Shikimate_DH"/>
    <property type="match status" value="1"/>
</dbReference>
<evidence type="ECO:0000256" key="5">
    <source>
        <dbReference type="ARBA" id="ARBA00023002"/>
    </source>
</evidence>
<dbReference type="GO" id="GO:0005829">
    <property type="term" value="C:cytosol"/>
    <property type="evidence" value="ECO:0007669"/>
    <property type="project" value="TreeGrafter"/>
</dbReference>
<dbReference type="SUPFAM" id="SSF53223">
    <property type="entry name" value="Aminoacid dehydrogenase-like, N-terminal domain"/>
    <property type="match status" value="1"/>
</dbReference>
<feature type="binding site" evidence="8">
    <location>
        <position position="95"/>
    </location>
    <ligand>
        <name>shikimate</name>
        <dbReference type="ChEBI" id="CHEBI:36208"/>
    </ligand>
</feature>
<feature type="binding site" evidence="8">
    <location>
        <begin position="160"/>
        <end position="165"/>
    </location>
    <ligand>
        <name>NADP(+)</name>
        <dbReference type="ChEBI" id="CHEBI:58349"/>
    </ligand>
</feature>
<dbReference type="InterPro" id="IPR036291">
    <property type="entry name" value="NAD(P)-bd_dom_sf"/>
</dbReference>
<feature type="binding site" evidence="8">
    <location>
        <position position="110"/>
    </location>
    <ligand>
        <name>shikimate</name>
        <dbReference type="ChEBI" id="CHEBI:36208"/>
    </ligand>
</feature>
<keyword evidence="5 8" id="KW-0560">Oxidoreductase</keyword>
<feature type="binding site" evidence="8">
    <location>
        <position position="227"/>
    </location>
    <ligand>
        <name>shikimate</name>
        <dbReference type="ChEBI" id="CHEBI:36208"/>
    </ligand>
</feature>
<feature type="binding site" evidence="8">
    <location>
        <position position="248"/>
    </location>
    <ligand>
        <name>NADP(+)</name>
        <dbReference type="ChEBI" id="CHEBI:58349"/>
    </ligand>
</feature>
<evidence type="ECO:0000259" key="9">
    <source>
        <dbReference type="Pfam" id="PF01488"/>
    </source>
</evidence>
<dbReference type="HOGENOM" id="CLU_044063_2_0_5"/>
<evidence type="ECO:0000313" key="12">
    <source>
        <dbReference type="EMBL" id="ACB97129.1"/>
    </source>
</evidence>
<comment type="similarity">
    <text evidence="8">Belongs to the shikimate dehydrogenase family.</text>
</comment>